<dbReference type="InterPro" id="IPR003188">
    <property type="entry name" value="PTS_IIA_lac/cel"/>
</dbReference>
<keyword evidence="9" id="KW-1185">Reference proteome</keyword>
<organism evidence="8 9">
    <name type="scientific">Leptogranulimonas caecicola</name>
    <dbReference type="NCBI Taxonomy" id="2894156"/>
    <lineage>
        <taxon>Bacteria</taxon>
        <taxon>Bacillati</taxon>
        <taxon>Actinomycetota</taxon>
        <taxon>Coriobacteriia</taxon>
        <taxon>Coriobacteriales</taxon>
        <taxon>Kribbibacteriaceae</taxon>
        <taxon>Leptogranulimonas</taxon>
    </lineage>
</organism>
<dbReference type="GO" id="GO:0046872">
    <property type="term" value="F:metal ion binding"/>
    <property type="evidence" value="ECO:0007669"/>
    <property type="project" value="UniProtKB-KW"/>
</dbReference>
<evidence type="ECO:0000313" key="9">
    <source>
        <dbReference type="Proteomes" id="UP001431186"/>
    </source>
</evidence>
<evidence type="ECO:0000256" key="2">
    <source>
        <dbReference type="ARBA" id="ARBA00022597"/>
    </source>
</evidence>
<keyword evidence="6" id="KW-0479">Metal-binding</keyword>
<keyword evidence="3" id="KW-0808">Transferase</keyword>
<evidence type="ECO:0000256" key="4">
    <source>
        <dbReference type="ARBA" id="ARBA00022683"/>
    </source>
</evidence>
<comment type="cofactor">
    <cofactor evidence="6">
        <name>Mg(2+)</name>
        <dbReference type="ChEBI" id="CHEBI:18420"/>
    </cofactor>
    <text evidence="6">Binds 1 Mg(2+) ion per trimer.</text>
</comment>
<dbReference type="Gene3D" id="1.20.58.80">
    <property type="entry name" value="Phosphotransferase system, lactose/cellobiose-type IIA subunit"/>
    <property type="match status" value="1"/>
</dbReference>
<dbReference type="PROSITE" id="PS51095">
    <property type="entry name" value="PTS_EIIA_TYPE_3"/>
    <property type="match status" value="1"/>
</dbReference>
<feature type="modified residue" description="Phosphohistidine; by HPr" evidence="7">
    <location>
        <position position="80"/>
    </location>
</feature>
<evidence type="ECO:0000256" key="7">
    <source>
        <dbReference type="PROSITE-ProRule" id="PRU00418"/>
    </source>
</evidence>
<evidence type="ECO:0000256" key="1">
    <source>
        <dbReference type="ARBA" id="ARBA00022448"/>
    </source>
</evidence>
<dbReference type="RefSeq" id="WP_265591347.1">
    <property type="nucleotide sequence ID" value="NZ_AP025285.1"/>
</dbReference>
<dbReference type="AlphaFoldDB" id="A0AAU9CJW4"/>
<proteinExistence type="predicted"/>
<keyword evidence="2" id="KW-0762">Sugar transport</keyword>
<protein>
    <submittedName>
        <fullName evidence="8">PTS cellobiose transporter subunit IIA</fullName>
    </submittedName>
</protein>
<dbReference type="InterPro" id="IPR036542">
    <property type="entry name" value="PTS_IIA_lac/cel_sf"/>
</dbReference>
<feature type="active site" description="Tele-phosphohistidine intermediate" evidence="5">
    <location>
        <position position="80"/>
    </location>
</feature>
<dbReference type="SUPFAM" id="SSF46973">
    <property type="entry name" value="Enzyme IIa from lactose specific PTS, IIa-lac"/>
    <property type="match status" value="1"/>
</dbReference>
<feature type="binding site" evidence="6">
    <location>
        <position position="83"/>
    </location>
    <ligand>
        <name>Mg(2+)</name>
        <dbReference type="ChEBI" id="CHEBI:18420"/>
        <note>ligand shared between all trimeric partners</note>
    </ligand>
</feature>
<gene>
    <name evidence="8" type="ORF">ATTO_11880</name>
</gene>
<evidence type="ECO:0000313" key="8">
    <source>
        <dbReference type="EMBL" id="BDC91316.1"/>
    </source>
</evidence>
<keyword evidence="1" id="KW-0813">Transport</keyword>
<dbReference type="PIRSF" id="PIRSF000699">
    <property type="entry name" value="PTS_IILac_III"/>
    <property type="match status" value="1"/>
</dbReference>
<name>A0AAU9CJW4_9ACTN</name>
<dbReference type="GO" id="GO:0009401">
    <property type="term" value="P:phosphoenolpyruvate-dependent sugar phosphotransferase system"/>
    <property type="evidence" value="ECO:0007669"/>
    <property type="project" value="UniProtKB-KW"/>
</dbReference>
<dbReference type="KEGG" id="lcal:ATTO_11880"/>
<reference evidence="8" key="1">
    <citation type="submission" date="2021-11" db="EMBL/GenBank/DDBJ databases">
        <title>Complete genome sequence of Atopobiaceae bacterium TOC12.</title>
        <authorList>
            <person name="Morinaga K."/>
            <person name="Kusada H."/>
            <person name="Tamaki H."/>
        </authorList>
    </citation>
    <scope>NUCLEOTIDE SEQUENCE</scope>
    <source>
        <strain evidence="8">TOC12</strain>
    </source>
</reference>
<accession>A0AAU9CJW4</accession>
<keyword evidence="6" id="KW-0460">Magnesium</keyword>
<keyword evidence="4" id="KW-0598">Phosphotransferase system</keyword>
<dbReference type="Pfam" id="PF02255">
    <property type="entry name" value="PTS_IIA"/>
    <property type="match status" value="1"/>
</dbReference>
<dbReference type="PANTHER" id="PTHR34382:SF7">
    <property type="entry name" value="PTS SYSTEM N,N'-DIACETYLCHITOBIOSE-SPECIFIC EIIA COMPONENT"/>
    <property type="match status" value="1"/>
</dbReference>
<dbReference type="GO" id="GO:0016740">
    <property type="term" value="F:transferase activity"/>
    <property type="evidence" value="ECO:0007669"/>
    <property type="project" value="UniProtKB-KW"/>
</dbReference>
<evidence type="ECO:0000256" key="6">
    <source>
        <dbReference type="PIRSR" id="PIRSR000699-2"/>
    </source>
</evidence>
<dbReference type="EMBL" id="AP025285">
    <property type="protein sequence ID" value="BDC91316.1"/>
    <property type="molecule type" value="Genomic_DNA"/>
</dbReference>
<dbReference type="PANTHER" id="PTHR34382">
    <property type="entry name" value="PTS SYSTEM N,N'-DIACETYLCHITOBIOSE-SPECIFIC EIIA COMPONENT"/>
    <property type="match status" value="1"/>
</dbReference>
<sequence length="110" mass="12164">MEDMNELQLTCFEIISYVGTAKSCFVNAMTKAREGNFEEAANLIAEGDKAFAEGHDVHLKLLQADAAGEREPDAPLILLHAEDQMAGTETVRIMATEFITLYKRLDGVEE</sequence>
<evidence type="ECO:0000256" key="3">
    <source>
        <dbReference type="ARBA" id="ARBA00022679"/>
    </source>
</evidence>
<dbReference type="Proteomes" id="UP001431186">
    <property type="component" value="Chromosome"/>
</dbReference>
<evidence type="ECO:0000256" key="5">
    <source>
        <dbReference type="PIRSR" id="PIRSR000699-1"/>
    </source>
</evidence>